<keyword evidence="3" id="KW-0813">Transport</keyword>
<name>A0A139A959_GONPJ</name>
<dbReference type="EMBL" id="KQ965778">
    <property type="protein sequence ID" value="KXS13361.1"/>
    <property type="molecule type" value="Genomic_DNA"/>
</dbReference>
<feature type="transmembrane region" description="Helical" evidence="8">
    <location>
        <begin position="308"/>
        <end position="329"/>
    </location>
</feature>
<dbReference type="PANTHER" id="PTHR23501:SF189">
    <property type="entry name" value="DRUG TRANSPORTER, PUTATIVE (AFU_ORTHOLOGUE AFUA_4G03920)-RELATED"/>
    <property type="match status" value="1"/>
</dbReference>
<comment type="subcellular location">
    <subcellularLocation>
        <location evidence="1">Endomembrane system</location>
        <topology evidence="1">Multi-pass membrane protein</topology>
    </subcellularLocation>
</comment>
<dbReference type="PROSITE" id="PS50850">
    <property type="entry name" value="MFS"/>
    <property type="match status" value="1"/>
</dbReference>
<evidence type="ECO:0000256" key="2">
    <source>
        <dbReference type="ARBA" id="ARBA00008335"/>
    </source>
</evidence>
<keyword evidence="4 8" id="KW-0812">Transmembrane</keyword>
<feature type="transmembrane region" description="Helical" evidence="8">
    <location>
        <begin position="388"/>
        <end position="408"/>
    </location>
</feature>
<feature type="transmembrane region" description="Helical" evidence="8">
    <location>
        <begin position="207"/>
        <end position="229"/>
    </location>
</feature>
<evidence type="ECO:0000256" key="6">
    <source>
        <dbReference type="ARBA" id="ARBA00023136"/>
    </source>
</evidence>
<reference evidence="10 11" key="1">
    <citation type="journal article" date="2015" name="Genome Biol. Evol.">
        <title>Phylogenomic analyses indicate that early fungi evolved digesting cell walls of algal ancestors of land plants.</title>
        <authorList>
            <person name="Chang Y."/>
            <person name="Wang S."/>
            <person name="Sekimoto S."/>
            <person name="Aerts A.L."/>
            <person name="Choi C."/>
            <person name="Clum A."/>
            <person name="LaButti K.M."/>
            <person name="Lindquist E.A."/>
            <person name="Yee Ngan C."/>
            <person name="Ohm R.A."/>
            <person name="Salamov A.A."/>
            <person name="Grigoriev I.V."/>
            <person name="Spatafora J.W."/>
            <person name="Berbee M.L."/>
        </authorList>
    </citation>
    <scope>NUCLEOTIDE SEQUENCE [LARGE SCALE GENOMIC DNA]</scope>
    <source>
        <strain evidence="10 11">JEL478</strain>
    </source>
</reference>
<dbReference type="InterPro" id="IPR036259">
    <property type="entry name" value="MFS_trans_sf"/>
</dbReference>
<sequence length="577" mass="62188">MSDSNQLPNGESGDNERTKLQTIELTVDTGTEGPEGAIETETDDSPRLKDEEKVLDTKTGPDGGAGFVLADQTNHLPFKQLILVFTGCALAIMLSFLDQTIVATALPRISADFEAADQSSWVGTSYLLTSTAFQTLWGRFSDIWGRKVCLLISLLIFLAGNVLCGIAQSIVQLIVFRALAGVGGGGITTLVMVVVSDVVSIRERGKYQGLIGGAIALAGVIGPLLGGVFSDPSGLGWRWCFYLNIPFGAAALLMIFFFLPVKTMSGSLKAKALQIDYLGAVLILTTTLLLLLATSWGGTTYPWKSPQVISIFVLSALLWGATIATEVWVERRKRLPIIPMRLFFMRSPTIIFITQFLNGIPFYGQLYYLPQYFQVVKQQSGTQAGIQLFPLLVAQTISVWSSGMLVSWTGRFNKLCIVVGYILWTVACALQYMLSRDTPAWTVVLILIFTGLGAGLTFQTSLVAAQAAVTKQDMAVVTGLRNFVRTIGGTLGLAICGAILNNSLISKLSAAPLSMSSDLVDRIISSATDIPAIVAADQLGTVLDTYQEAIREVYLIFIPCVGLSAILTAVFLEDTRV</sequence>
<evidence type="ECO:0000256" key="1">
    <source>
        <dbReference type="ARBA" id="ARBA00004127"/>
    </source>
</evidence>
<dbReference type="CDD" id="cd17502">
    <property type="entry name" value="MFS_Azr1_MDR_like"/>
    <property type="match status" value="1"/>
</dbReference>
<feature type="transmembrane region" description="Helical" evidence="8">
    <location>
        <begin position="118"/>
        <end position="136"/>
    </location>
</feature>
<keyword evidence="6 8" id="KW-0472">Membrane</keyword>
<dbReference type="Pfam" id="PF07690">
    <property type="entry name" value="MFS_1"/>
    <property type="match status" value="1"/>
</dbReference>
<feature type="transmembrane region" description="Helical" evidence="8">
    <location>
        <begin position="81"/>
        <end position="106"/>
    </location>
</feature>
<dbReference type="Proteomes" id="UP000070544">
    <property type="component" value="Unassembled WGS sequence"/>
</dbReference>
<feature type="transmembrane region" description="Helical" evidence="8">
    <location>
        <begin position="241"/>
        <end position="261"/>
    </location>
</feature>
<feature type="transmembrane region" description="Helical" evidence="8">
    <location>
        <begin position="148"/>
        <end position="168"/>
    </location>
</feature>
<evidence type="ECO:0000256" key="7">
    <source>
        <dbReference type="SAM" id="MobiDB-lite"/>
    </source>
</evidence>
<protein>
    <submittedName>
        <fullName evidence="10">MFS general substrate transporter</fullName>
    </submittedName>
</protein>
<dbReference type="SUPFAM" id="SSF103473">
    <property type="entry name" value="MFS general substrate transporter"/>
    <property type="match status" value="1"/>
</dbReference>
<feature type="transmembrane region" description="Helical" evidence="8">
    <location>
        <begin position="415"/>
        <end position="434"/>
    </location>
</feature>
<dbReference type="InterPro" id="IPR011701">
    <property type="entry name" value="MFS"/>
</dbReference>
<feature type="transmembrane region" description="Helical" evidence="8">
    <location>
        <begin position="440"/>
        <end position="465"/>
    </location>
</feature>
<feature type="transmembrane region" description="Helical" evidence="8">
    <location>
        <begin position="350"/>
        <end position="368"/>
    </location>
</feature>
<feature type="transmembrane region" description="Helical" evidence="8">
    <location>
        <begin position="553"/>
        <end position="572"/>
    </location>
</feature>
<feature type="transmembrane region" description="Helical" evidence="8">
    <location>
        <begin position="174"/>
        <end position="195"/>
    </location>
</feature>
<dbReference type="Gene3D" id="1.20.1250.20">
    <property type="entry name" value="MFS general substrate transporter like domains"/>
    <property type="match status" value="1"/>
</dbReference>
<feature type="transmembrane region" description="Helical" evidence="8">
    <location>
        <begin position="273"/>
        <end position="296"/>
    </location>
</feature>
<comment type="similarity">
    <text evidence="2">Belongs to the major facilitator superfamily.</text>
</comment>
<dbReference type="PANTHER" id="PTHR23501">
    <property type="entry name" value="MAJOR FACILITATOR SUPERFAMILY"/>
    <property type="match status" value="1"/>
</dbReference>
<evidence type="ECO:0000256" key="5">
    <source>
        <dbReference type="ARBA" id="ARBA00022989"/>
    </source>
</evidence>
<dbReference type="Gene3D" id="1.20.1720.10">
    <property type="entry name" value="Multidrug resistance protein D"/>
    <property type="match status" value="1"/>
</dbReference>
<dbReference type="GO" id="GO:0012505">
    <property type="term" value="C:endomembrane system"/>
    <property type="evidence" value="ECO:0007669"/>
    <property type="project" value="UniProtKB-SubCell"/>
</dbReference>
<dbReference type="FunFam" id="1.20.1720.10:FF:000013">
    <property type="entry name" value="Related to multidrug resistance proteins"/>
    <property type="match status" value="1"/>
</dbReference>
<dbReference type="OrthoDB" id="2147446at2759"/>
<proteinExistence type="inferred from homology"/>
<accession>A0A139A959</accession>
<gene>
    <name evidence="10" type="ORF">M427DRAFT_100596</name>
</gene>
<feature type="region of interest" description="Disordered" evidence="7">
    <location>
        <begin position="1"/>
        <end position="49"/>
    </location>
</feature>
<evidence type="ECO:0000256" key="3">
    <source>
        <dbReference type="ARBA" id="ARBA00022448"/>
    </source>
</evidence>
<dbReference type="GO" id="GO:0005886">
    <property type="term" value="C:plasma membrane"/>
    <property type="evidence" value="ECO:0007669"/>
    <property type="project" value="TreeGrafter"/>
</dbReference>
<keyword evidence="11" id="KW-1185">Reference proteome</keyword>
<dbReference type="AlphaFoldDB" id="A0A139A959"/>
<dbReference type="OMA" id="GRWKVFP"/>
<evidence type="ECO:0000313" key="11">
    <source>
        <dbReference type="Proteomes" id="UP000070544"/>
    </source>
</evidence>
<evidence type="ECO:0000259" key="9">
    <source>
        <dbReference type="PROSITE" id="PS50850"/>
    </source>
</evidence>
<feature type="domain" description="Major facilitator superfamily (MFS) profile" evidence="9">
    <location>
        <begin position="84"/>
        <end position="576"/>
    </location>
</feature>
<dbReference type="InterPro" id="IPR020846">
    <property type="entry name" value="MFS_dom"/>
</dbReference>
<dbReference type="GO" id="GO:0022857">
    <property type="term" value="F:transmembrane transporter activity"/>
    <property type="evidence" value="ECO:0007669"/>
    <property type="project" value="InterPro"/>
</dbReference>
<evidence type="ECO:0000256" key="8">
    <source>
        <dbReference type="SAM" id="Phobius"/>
    </source>
</evidence>
<evidence type="ECO:0000313" key="10">
    <source>
        <dbReference type="EMBL" id="KXS13361.1"/>
    </source>
</evidence>
<organism evidence="10 11">
    <name type="scientific">Gonapodya prolifera (strain JEL478)</name>
    <name type="common">Monoblepharis prolifera</name>
    <dbReference type="NCBI Taxonomy" id="1344416"/>
    <lineage>
        <taxon>Eukaryota</taxon>
        <taxon>Fungi</taxon>
        <taxon>Fungi incertae sedis</taxon>
        <taxon>Chytridiomycota</taxon>
        <taxon>Chytridiomycota incertae sedis</taxon>
        <taxon>Monoblepharidomycetes</taxon>
        <taxon>Monoblepharidales</taxon>
        <taxon>Gonapodyaceae</taxon>
        <taxon>Gonapodya</taxon>
    </lineage>
</organism>
<keyword evidence="5 8" id="KW-1133">Transmembrane helix</keyword>
<evidence type="ECO:0000256" key="4">
    <source>
        <dbReference type="ARBA" id="ARBA00022692"/>
    </source>
</evidence>
<feature type="transmembrane region" description="Helical" evidence="8">
    <location>
        <begin position="486"/>
        <end position="505"/>
    </location>
</feature>